<dbReference type="PANTHER" id="PTHR33630:SF9">
    <property type="entry name" value="CUTINASE 4"/>
    <property type="match status" value="1"/>
</dbReference>
<dbReference type="EMBL" id="JBIAPI010000002">
    <property type="protein sequence ID" value="MFF3224072.1"/>
    <property type="molecule type" value="Genomic_DNA"/>
</dbReference>
<protein>
    <submittedName>
        <fullName evidence="7">Cutinase family protein</fullName>
    </submittedName>
</protein>
<dbReference type="SMART" id="SM01110">
    <property type="entry name" value="Cutinase"/>
    <property type="match status" value="1"/>
</dbReference>
<gene>
    <name evidence="7" type="ORF">ACFYV7_14870</name>
</gene>
<dbReference type="RefSeq" id="WP_387717391.1">
    <property type="nucleotide sequence ID" value="NZ_JBIAPI010000002.1"/>
</dbReference>
<accession>A0ABW6QS58</accession>
<dbReference type="Proteomes" id="UP001601948">
    <property type="component" value="Unassembled WGS sequence"/>
</dbReference>
<evidence type="ECO:0000313" key="8">
    <source>
        <dbReference type="Proteomes" id="UP001601948"/>
    </source>
</evidence>
<keyword evidence="4" id="KW-1015">Disulfide bond</keyword>
<dbReference type="SUPFAM" id="SSF53474">
    <property type="entry name" value="alpha/beta-Hydrolases"/>
    <property type="match status" value="1"/>
</dbReference>
<sequence>MTVIALALLALTTLGTSSVSAAPDTGVPVGPKCPALYVWGVQGGEESSPGASATSDTGALGQMFGPLVATAGELVQRSYIPFGHDNGKALPYEDAVTAAAQRLEDSAAELVRRCPATQLAVAGYSQGASAVSRFAQRVGSGAAMVPAEKVAGIALLANPTRSPKAPVLPGRPQVSTPAPAPGTSGQKTATVSLNNPPLSGTGISASPQASYGSLTGRVADLCVAGDATCDAPTGGPLVTTVANIAARSDSRDPIAAISTVADALSATVYTTAVDVINDDVHGTSLDQLSYQPAKPLGQRLAEASQPTTAPPGPDEALAALFKIGSIGLNAVISVARKVITPQTIAELAVVGMANPWAAVAALGSKVAGAVVELVPPQTASRWINEAFDAITSTVTDQRELYTLASAAHYSSTTGRHGSYQTVPATPTGRSPLAATAEWFTALAQDLDRTIPARTAPHPPTSTTTTPAPTRGGR</sequence>
<dbReference type="PANTHER" id="PTHR33630">
    <property type="entry name" value="CUTINASE RV1984C-RELATED-RELATED"/>
    <property type="match status" value="1"/>
</dbReference>
<evidence type="ECO:0000256" key="3">
    <source>
        <dbReference type="ARBA" id="ARBA00022801"/>
    </source>
</evidence>
<dbReference type="Pfam" id="PF01083">
    <property type="entry name" value="Cutinase"/>
    <property type="match status" value="1"/>
</dbReference>
<feature type="compositionally biased region" description="Polar residues" evidence="5">
    <location>
        <begin position="183"/>
        <end position="201"/>
    </location>
</feature>
<keyword evidence="8" id="KW-1185">Reference proteome</keyword>
<evidence type="ECO:0000256" key="5">
    <source>
        <dbReference type="SAM" id="MobiDB-lite"/>
    </source>
</evidence>
<dbReference type="Gene3D" id="3.40.50.1820">
    <property type="entry name" value="alpha/beta hydrolase"/>
    <property type="match status" value="1"/>
</dbReference>
<feature type="compositionally biased region" description="Low complexity" evidence="5">
    <location>
        <begin position="451"/>
        <end position="473"/>
    </location>
</feature>
<dbReference type="InterPro" id="IPR000675">
    <property type="entry name" value="Cutinase/axe"/>
</dbReference>
<feature type="chain" id="PRO_5045498577" evidence="6">
    <location>
        <begin position="22"/>
        <end position="473"/>
    </location>
</feature>
<reference evidence="7 8" key="1">
    <citation type="submission" date="2024-10" db="EMBL/GenBank/DDBJ databases">
        <title>The Natural Products Discovery Center: Release of the First 8490 Sequenced Strains for Exploring Actinobacteria Biosynthetic Diversity.</title>
        <authorList>
            <person name="Kalkreuter E."/>
            <person name="Kautsar S.A."/>
            <person name="Yang D."/>
            <person name="Bader C.D."/>
            <person name="Teijaro C.N."/>
            <person name="Fluegel L."/>
            <person name="Davis C.M."/>
            <person name="Simpson J.R."/>
            <person name="Lauterbach L."/>
            <person name="Steele A.D."/>
            <person name="Gui C."/>
            <person name="Meng S."/>
            <person name="Li G."/>
            <person name="Viehrig K."/>
            <person name="Ye F."/>
            <person name="Su P."/>
            <person name="Kiefer A.F."/>
            <person name="Nichols A."/>
            <person name="Cepeda A.J."/>
            <person name="Yan W."/>
            <person name="Fan B."/>
            <person name="Jiang Y."/>
            <person name="Adhikari A."/>
            <person name="Zheng C.-J."/>
            <person name="Schuster L."/>
            <person name="Cowan T.M."/>
            <person name="Smanski M.J."/>
            <person name="Chevrette M.G."/>
            <person name="De Carvalho L.P.S."/>
            <person name="Shen B."/>
        </authorList>
    </citation>
    <scope>NUCLEOTIDE SEQUENCE [LARGE SCALE GENOMIC DNA]</scope>
    <source>
        <strain evidence="7 8">NPDC003040</strain>
    </source>
</reference>
<evidence type="ECO:0000313" key="7">
    <source>
        <dbReference type="EMBL" id="MFF3224072.1"/>
    </source>
</evidence>
<dbReference type="InterPro" id="IPR029058">
    <property type="entry name" value="AB_hydrolase_fold"/>
</dbReference>
<organism evidence="7 8">
    <name type="scientific">Nocardia suismassiliense</name>
    <dbReference type="NCBI Taxonomy" id="2077092"/>
    <lineage>
        <taxon>Bacteria</taxon>
        <taxon>Bacillati</taxon>
        <taxon>Actinomycetota</taxon>
        <taxon>Actinomycetes</taxon>
        <taxon>Mycobacteriales</taxon>
        <taxon>Nocardiaceae</taxon>
        <taxon>Nocardia</taxon>
    </lineage>
</organism>
<keyword evidence="6" id="KW-0732">Signal</keyword>
<name>A0ABW6QS58_9NOCA</name>
<feature type="signal peptide" evidence="6">
    <location>
        <begin position="1"/>
        <end position="21"/>
    </location>
</feature>
<feature type="region of interest" description="Disordered" evidence="5">
    <location>
        <begin position="162"/>
        <end position="201"/>
    </location>
</feature>
<comment type="caution">
    <text evidence="7">The sequence shown here is derived from an EMBL/GenBank/DDBJ whole genome shotgun (WGS) entry which is preliminary data.</text>
</comment>
<feature type="region of interest" description="Disordered" evidence="5">
    <location>
        <begin position="450"/>
        <end position="473"/>
    </location>
</feature>
<proteinExistence type="inferred from homology"/>
<evidence type="ECO:0000256" key="6">
    <source>
        <dbReference type="SAM" id="SignalP"/>
    </source>
</evidence>
<evidence type="ECO:0000256" key="2">
    <source>
        <dbReference type="ARBA" id="ARBA00022487"/>
    </source>
</evidence>
<keyword evidence="2" id="KW-0719">Serine esterase</keyword>
<evidence type="ECO:0000256" key="1">
    <source>
        <dbReference type="ARBA" id="ARBA00007534"/>
    </source>
</evidence>
<keyword evidence="3" id="KW-0378">Hydrolase</keyword>
<comment type="similarity">
    <text evidence="1">Belongs to the cutinase family.</text>
</comment>
<evidence type="ECO:0000256" key="4">
    <source>
        <dbReference type="ARBA" id="ARBA00023157"/>
    </source>
</evidence>